<reference evidence="2" key="1">
    <citation type="journal article" date="2022" name="G3 (Bethesda)">
        <title>High quality genome of the basidiomycete yeast Dioszegia hungarica PDD-24b-2 isolated from cloud water.</title>
        <authorList>
            <person name="Jarrige D."/>
            <person name="Haridas S."/>
            <person name="Bleykasten-Grosshans C."/>
            <person name="Joly M."/>
            <person name="Nadalig T."/>
            <person name="Sancelme M."/>
            <person name="Vuilleumier S."/>
            <person name="Grigoriev I.V."/>
            <person name="Amato P."/>
            <person name="Bringel F."/>
        </authorList>
    </citation>
    <scope>NUCLEOTIDE SEQUENCE</scope>
    <source>
        <strain evidence="2">PDD-24b-2</strain>
    </source>
</reference>
<evidence type="ECO:0000313" key="2">
    <source>
        <dbReference type="EMBL" id="KAI9639055.1"/>
    </source>
</evidence>
<comment type="caution">
    <text evidence="2">The sequence shown here is derived from an EMBL/GenBank/DDBJ whole genome shotgun (WGS) entry which is preliminary data.</text>
</comment>
<accession>A0AA38HEI7</accession>
<keyword evidence="1" id="KW-0732">Signal</keyword>
<proteinExistence type="predicted"/>
<protein>
    <submittedName>
        <fullName evidence="2">Uncharacterized protein</fullName>
    </submittedName>
</protein>
<evidence type="ECO:0000313" key="3">
    <source>
        <dbReference type="Proteomes" id="UP001164286"/>
    </source>
</evidence>
<dbReference type="Proteomes" id="UP001164286">
    <property type="component" value="Unassembled WGS sequence"/>
</dbReference>
<keyword evidence="3" id="KW-1185">Reference proteome</keyword>
<gene>
    <name evidence="2" type="ORF">MKK02DRAFT_42096</name>
</gene>
<dbReference type="GeneID" id="77731043"/>
<name>A0AA38HEI7_9TREE</name>
<dbReference type="AlphaFoldDB" id="A0AA38HEI7"/>
<organism evidence="2 3">
    <name type="scientific">Dioszegia hungarica</name>
    <dbReference type="NCBI Taxonomy" id="4972"/>
    <lineage>
        <taxon>Eukaryota</taxon>
        <taxon>Fungi</taxon>
        <taxon>Dikarya</taxon>
        <taxon>Basidiomycota</taxon>
        <taxon>Agaricomycotina</taxon>
        <taxon>Tremellomycetes</taxon>
        <taxon>Tremellales</taxon>
        <taxon>Bulleribasidiaceae</taxon>
        <taxon>Dioszegia</taxon>
    </lineage>
</organism>
<evidence type="ECO:0000256" key="1">
    <source>
        <dbReference type="SAM" id="SignalP"/>
    </source>
</evidence>
<dbReference type="EMBL" id="JAKWFO010000002">
    <property type="protein sequence ID" value="KAI9639055.1"/>
    <property type="molecule type" value="Genomic_DNA"/>
</dbReference>
<feature type="signal peptide" evidence="1">
    <location>
        <begin position="1"/>
        <end position="19"/>
    </location>
</feature>
<dbReference type="RefSeq" id="XP_052948832.1">
    <property type="nucleotide sequence ID" value="XM_053091838.1"/>
</dbReference>
<sequence>MRSTLPLFLALFPIMTASASVVMISVQDLDLLENPSHFKIAEVDYGPTALTFEVDGGGRFTLFGTASRNRTVVPPTKYSSGPGEFFWMPNAGDEGKVKCRLKGELPADIKFDPEYEDPKWIIALPGETARGPCEAKWGVSIECDEKVECYTGSKPQPWDDDYVPPAGMFENFAT</sequence>
<feature type="chain" id="PRO_5041265755" evidence="1">
    <location>
        <begin position="20"/>
        <end position="174"/>
    </location>
</feature>